<comment type="caution">
    <text evidence="2">The sequence shown here is derived from an EMBL/GenBank/DDBJ whole genome shotgun (WGS) entry which is preliminary data.</text>
</comment>
<evidence type="ECO:0000313" key="3">
    <source>
        <dbReference type="Proteomes" id="UP000235119"/>
    </source>
</evidence>
<accession>A0A2N5KYP4</accession>
<dbReference type="AlphaFoldDB" id="A0A2N5KYP4"/>
<protein>
    <submittedName>
        <fullName evidence="2">Uncharacterized protein</fullName>
    </submittedName>
</protein>
<sequence length="93" mass="10820">MYFQLIMIVVAVYVCGLTLFTLYQVLADKRKTWSLRLAQSFGIICFGAISNLFILWMPHCNWFNAFLGIVYIILPVLVCWSILVLAPDLREDW</sequence>
<dbReference type="Proteomes" id="UP000235119">
    <property type="component" value="Unassembled WGS sequence"/>
</dbReference>
<keyword evidence="1" id="KW-1133">Transmembrane helix</keyword>
<keyword evidence="1" id="KW-0812">Transmembrane</keyword>
<gene>
    <name evidence="2" type="ORF">CYJ79_05310</name>
</gene>
<organism evidence="2 3">
    <name type="scientific">Lactobacillus crispatus</name>
    <dbReference type="NCBI Taxonomy" id="47770"/>
    <lineage>
        <taxon>Bacteria</taxon>
        <taxon>Bacillati</taxon>
        <taxon>Bacillota</taxon>
        <taxon>Bacilli</taxon>
        <taxon>Lactobacillales</taxon>
        <taxon>Lactobacillaceae</taxon>
        <taxon>Lactobacillus</taxon>
    </lineage>
</organism>
<evidence type="ECO:0000256" key="1">
    <source>
        <dbReference type="SAM" id="Phobius"/>
    </source>
</evidence>
<proteinExistence type="predicted"/>
<feature type="transmembrane region" description="Helical" evidence="1">
    <location>
        <begin position="37"/>
        <end position="56"/>
    </location>
</feature>
<dbReference type="EMBL" id="PKIW01000020">
    <property type="protein sequence ID" value="PLT11366.1"/>
    <property type="molecule type" value="Genomic_DNA"/>
</dbReference>
<name>A0A2N5KYP4_9LACO</name>
<feature type="transmembrane region" description="Helical" evidence="1">
    <location>
        <begin position="6"/>
        <end position="25"/>
    </location>
</feature>
<keyword evidence="1" id="KW-0472">Membrane</keyword>
<reference evidence="2 3" key="1">
    <citation type="submission" date="2017-12" db="EMBL/GenBank/DDBJ databases">
        <title>Phylogenetic diversity of female urinary microbiome.</title>
        <authorList>
            <person name="Thomas-White K."/>
            <person name="Wolfe A.J."/>
        </authorList>
    </citation>
    <scope>NUCLEOTIDE SEQUENCE [LARGE SCALE GENOMIC DNA]</scope>
    <source>
        <strain evidence="2 3">UMB0085</strain>
    </source>
</reference>
<evidence type="ECO:0000313" key="2">
    <source>
        <dbReference type="EMBL" id="PLT11366.1"/>
    </source>
</evidence>
<feature type="transmembrane region" description="Helical" evidence="1">
    <location>
        <begin position="62"/>
        <end position="86"/>
    </location>
</feature>